<comment type="caution">
    <text evidence="2">The sequence shown here is derived from an EMBL/GenBank/DDBJ whole genome shotgun (WGS) entry which is preliminary data.</text>
</comment>
<proteinExistence type="predicted"/>
<evidence type="ECO:0000313" key="3">
    <source>
        <dbReference type="Proteomes" id="UP001597092"/>
    </source>
</evidence>
<gene>
    <name evidence="2" type="ORF">ACFSAS_10755</name>
</gene>
<feature type="region of interest" description="Disordered" evidence="1">
    <location>
        <begin position="1"/>
        <end position="24"/>
    </location>
</feature>
<keyword evidence="3" id="KW-1185">Reference proteome</keyword>
<sequence>MPASTQSRTDSLSASEADRTPSITVCESHPSRSVFIEADNTDGWIASDLAVDVCR</sequence>
<dbReference type="RefSeq" id="WP_256308718.1">
    <property type="nucleotide sequence ID" value="NZ_JANHAW010000003.1"/>
</dbReference>
<dbReference type="EMBL" id="JBHUDP010000003">
    <property type="protein sequence ID" value="MFD1686091.1"/>
    <property type="molecule type" value="Genomic_DNA"/>
</dbReference>
<dbReference type="Proteomes" id="UP001597092">
    <property type="component" value="Unassembled WGS sequence"/>
</dbReference>
<reference evidence="2 3" key="1">
    <citation type="journal article" date="2019" name="Int. J. Syst. Evol. Microbiol.">
        <title>The Global Catalogue of Microorganisms (GCM) 10K type strain sequencing project: providing services to taxonomists for standard genome sequencing and annotation.</title>
        <authorList>
            <consortium name="The Broad Institute Genomics Platform"/>
            <consortium name="The Broad Institute Genome Sequencing Center for Infectious Disease"/>
            <person name="Wu L."/>
            <person name="Ma J."/>
        </authorList>
    </citation>
    <scope>NUCLEOTIDE SEQUENCE [LARGE SCALE GENOMIC DNA]</scope>
    <source>
        <strain evidence="2 3">CGMCC 1.10387</strain>
    </source>
</reference>
<evidence type="ECO:0000313" key="2">
    <source>
        <dbReference type="EMBL" id="MFD1686091.1"/>
    </source>
</evidence>
<dbReference type="AlphaFoldDB" id="A0ABD6DUX8"/>
<name>A0ABD6DUX8_9EURY</name>
<protein>
    <submittedName>
        <fullName evidence="2">Uncharacterized protein</fullName>
    </submittedName>
</protein>
<accession>A0ABD6DUX8</accession>
<feature type="compositionally biased region" description="Polar residues" evidence="1">
    <location>
        <begin position="1"/>
        <end position="14"/>
    </location>
</feature>
<organism evidence="2 3">
    <name type="scientific">Halobellus litoreus</name>
    <dbReference type="NCBI Taxonomy" id="755310"/>
    <lineage>
        <taxon>Archaea</taxon>
        <taxon>Methanobacteriati</taxon>
        <taxon>Methanobacteriota</taxon>
        <taxon>Stenosarchaea group</taxon>
        <taxon>Halobacteria</taxon>
        <taxon>Halobacteriales</taxon>
        <taxon>Haloferacaceae</taxon>
        <taxon>Halobellus</taxon>
    </lineage>
</organism>
<evidence type="ECO:0000256" key="1">
    <source>
        <dbReference type="SAM" id="MobiDB-lite"/>
    </source>
</evidence>